<accession>A0A0D1J201</accession>
<gene>
    <name evidence="1" type="ORF">SC09_contig4orf01344</name>
</gene>
<dbReference type="AlphaFoldDB" id="A0A0D1J201"/>
<evidence type="ECO:0000313" key="1">
    <source>
        <dbReference type="EMBL" id="KIU06254.1"/>
    </source>
</evidence>
<organism evidence="1 2">
    <name type="scientific">Bacillus subtilis</name>
    <dbReference type="NCBI Taxonomy" id="1423"/>
    <lineage>
        <taxon>Bacteria</taxon>
        <taxon>Bacillati</taxon>
        <taxon>Bacillota</taxon>
        <taxon>Bacilli</taxon>
        <taxon>Bacillales</taxon>
        <taxon>Bacillaceae</taxon>
        <taxon>Bacillus</taxon>
    </lineage>
</organism>
<sequence length="42" mass="4701">MKERAEKAGGFLTFSAVQPSGLKIELSLPLTTTHKEQKDEQR</sequence>
<proteinExistence type="predicted"/>
<evidence type="ECO:0000313" key="2">
    <source>
        <dbReference type="Proteomes" id="UP000032247"/>
    </source>
</evidence>
<comment type="caution">
    <text evidence="1">The sequence shown here is derived from an EMBL/GenBank/DDBJ whole genome shotgun (WGS) entry which is preliminary data.</text>
</comment>
<dbReference type="EMBL" id="JXBC01000013">
    <property type="protein sequence ID" value="KIU06254.1"/>
    <property type="molecule type" value="Genomic_DNA"/>
</dbReference>
<name>A0A0D1J201_BACIU</name>
<dbReference type="Proteomes" id="UP000032247">
    <property type="component" value="Unassembled WGS sequence"/>
</dbReference>
<reference evidence="1 2" key="1">
    <citation type="submission" date="2014-12" db="EMBL/GenBank/DDBJ databases">
        <title>Comparative genome analysis of Bacillus coagulans HM-08, Clostridium butyricum HM-68, Bacillus subtilis HM-66 and Bacillus licheniformis BL-09.</title>
        <authorList>
            <person name="Zhang H."/>
        </authorList>
    </citation>
    <scope>NUCLEOTIDE SEQUENCE [LARGE SCALE GENOMIC DNA]</scope>
    <source>
        <strain evidence="1 2">HM-66</strain>
    </source>
</reference>
<dbReference type="PATRIC" id="fig|1423.173.peg.4795"/>
<protein>
    <submittedName>
        <fullName evidence="1">Uncharacterized protein</fullName>
    </submittedName>
</protein>